<evidence type="ECO:0000256" key="1">
    <source>
        <dbReference type="SAM" id="SignalP"/>
    </source>
</evidence>
<feature type="signal peptide" evidence="1">
    <location>
        <begin position="1"/>
        <end position="16"/>
    </location>
</feature>
<sequence>MIRWLLIFIFIGGVSLQLSRYAEWQPTVYRYCETIQNTSLIGGGITCGYSSYNVMNNLFASTTISITSSISLGLINVGWITTYLLSNEFNETKCFQRSPRKSDGILEYVQALYAAACALVVNPPSGLPNCTDDQNNLVYRSGSGYCMKSQVCGASVEITFLKSADDACKYSSCPSNRGWTPTVTRYCETVQDSTNPLSGGITCGISSWTVMQSINENLAITSTTSLGLINVGWITTAALNTESKFWKTCKAYMIRIFDGIYQNSAGACALVSNPPTGLPNCTDSQTNLMYRSGSGYCMKSKVCGASIEISFLKSADNSSLIWSWVPATITSLTANGYTKVASCYTYKTLPNPTSSQDNMYNADLDFY</sequence>
<feature type="chain" id="PRO_5009307501" evidence="1">
    <location>
        <begin position="17"/>
        <end position="367"/>
    </location>
</feature>
<evidence type="ECO:0000313" key="3">
    <source>
        <dbReference type="WBParaSite" id="Csp11.Scaffold605.g5641.t2"/>
    </source>
</evidence>
<keyword evidence="1" id="KW-0732">Signal</keyword>
<proteinExistence type="predicted"/>
<dbReference type="eggNOG" id="ENOG502THRZ">
    <property type="taxonomic scope" value="Eukaryota"/>
</dbReference>
<organism evidence="2 3">
    <name type="scientific">Caenorhabditis tropicalis</name>
    <dbReference type="NCBI Taxonomy" id="1561998"/>
    <lineage>
        <taxon>Eukaryota</taxon>
        <taxon>Metazoa</taxon>
        <taxon>Ecdysozoa</taxon>
        <taxon>Nematoda</taxon>
        <taxon>Chromadorea</taxon>
        <taxon>Rhabditida</taxon>
        <taxon>Rhabditina</taxon>
        <taxon>Rhabditomorpha</taxon>
        <taxon>Rhabditoidea</taxon>
        <taxon>Rhabditidae</taxon>
        <taxon>Peloderinae</taxon>
        <taxon>Caenorhabditis</taxon>
    </lineage>
</organism>
<reference evidence="3" key="1">
    <citation type="submission" date="2016-11" db="UniProtKB">
        <authorList>
            <consortium name="WormBaseParasite"/>
        </authorList>
    </citation>
    <scope>IDENTIFICATION</scope>
</reference>
<name>A0A1I7TG92_9PELO</name>
<dbReference type="Proteomes" id="UP000095282">
    <property type="component" value="Unplaced"/>
</dbReference>
<protein>
    <submittedName>
        <fullName evidence="3">CW domain-containing protein</fullName>
    </submittedName>
</protein>
<evidence type="ECO:0000313" key="2">
    <source>
        <dbReference type="Proteomes" id="UP000095282"/>
    </source>
</evidence>
<dbReference type="WBParaSite" id="Csp11.Scaffold605.g5641.t2">
    <property type="protein sequence ID" value="Csp11.Scaffold605.g5641.t2"/>
    <property type="gene ID" value="Csp11.Scaffold605.g5641"/>
</dbReference>
<dbReference type="AlphaFoldDB" id="A0A1I7TG92"/>
<accession>A0A1I7TG92</accession>
<keyword evidence="2" id="KW-1185">Reference proteome</keyword>